<feature type="region of interest" description="Disordered" evidence="1">
    <location>
        <begin position="1"/>
        <end position="63"/>
    </location>
</feature>
<accession>A0A848L5S7</accession>
<name>A0A848L5S7_9BACT</name>
<dbReference type="Gene3D" id="3.30.780.10">
    <property type="entry name" value="SUI1-like domain"/>
    <property type="match status" value="1"/>
</dbReference>
<proteinExistence type="predicted"/>
<dbReference type="GO" id="GO:0003743">
    <property type="term" value="F:translation initiation factor activity"/>
    <property type="evidence" value="ECO:0007669"/>
    <property type="project" value="UniProtKB-KW"/>
</dbReference>
<gene>
    <name evidence="2" type="ORF">HG543_05435</name>
</gene>
<organism evidence="2 3">
    <name type="scientific">Pyxidicoccus fallax</name>
    <dbReference type="NCBI Taxonomy" id="394095"/>
    <lineage>
        <taxon>Bacteria</taxon>
        <taxon>Pseudomonadati</taxon>
        <taxon>Myxococcota</taxon>
        <taxon>Myxococcia</taxon>
        <taxon>Myxococcales</taxon>
        <taxon>Cystobacterineae</taxon>
        <taxon>Myxococcaceae</taxon>
        <taxon>Pyxidicoccus</taxon>
    </lineage>
</organism>
<keyword evidence="2" id="KW-0396">Initiation factor</keyword>
<evidence type="ECO:0000256" key="1">
    <source>
        <dbReference type="SAM" id="MobiDB-lite"/>
    </source>
</evidence>
<evidence type="ECO:0000313" key="3">
    <source>
        <dbReference type="Proteomes" id="UP000518300"/>
    </source>
</evidence>
<reference evidence="2 3" key="1">
    <citation type="submission" date="2020-04" db="EMBL/GenBank/DDBJ databases">
        <title>Draft genome of Pyxidicoccus fallax type strain.</title>
        <authorList>
            <person name="Whitworth D.E."/>
        </authorList>
    </citation>
    <scope>NUCLEOTIDE SEQUENCE [LARGE SCALE GENOMIC DNA]</scope>
    <source>
        <strain evidence="2 3">DSM 14698</strain>
    </source>
</reference>
<sequence length="139" mass="14847">MARHTRKGPPEPKPAGTPSGKPSPGGFNNPFAKLAELRDALPGKTPQLRAEDFPAEPPPDGPERAVVRLARRERDGAEVTRVEELGLPPDALAAWGQALQRGLACRVSVEGEALVLEGDQRRGVPGLLLRKGVRRVSQG</sequence>
<comment type="caution">
    <text evidence="2">The sequence shown here is derived from an EMBL/GenBank/DDBJ whole genome shotgun (WGS) entry which is preliminary data.</text>
</comment>
<dbReference type="SUPFAM" id="SSF55159">
    <property type="entry name" value="eIF1-like"/>
    <property type="match status" value="1"/>
</dbReference>
<dbReference type="EMBL" id="JABBJJ010000016">
    <property type="protein sequence ID" value="NMO14300.1"/>
    <property type="molecule type" value="Genomic_DNA"/>
</dbReference>
<dbReference type="RefSeq" id="WP_169343598.1">
    <property type="nucleotide sequence ID" value="NZ_JABBJJ010000016.1"/>
</dbReference>
<dbReference type="InterPro" id="IPR036877">
    <property type="entry name" value="SUI1_dom_sf"/>
</dbReference>
<evidence type="ECO:0000313" key="2">
    <source>
        <dbReference type="EMBL" id="NMO14300.1"/>
    </source>
</evidence>
<dbReference type="AlphaFoldDB" id="A0A848L5S7"/>
<keyword evidence="2" id="KW-0648">Protein biosynthesis</keyword>
<dbReference type="Proteomes" id="UP000518300">
    <property type="component" value="Unassembled WGS sequence"/>
</dbReference>
<protein>
    <submittedName>
        <fullName evidence="2">Translation initiation factor</fullName>
    </submittedName>
</protein>
<keyword evidence="3" id="KW-1185">Reference proteome</keyword>